<evidence type="ECO:0000313" key="2">
    <source>
        <dbReference type="EMBL" id="GBM58862.1"/>
    </source>
</evidence>
<evidence type="ECO:0000256" key="1">
    <source>
        <dbReference type="SAM" id="SignalP"/>
    </source>
</evidence>
<comment type="caution">
    <text evidence="2">The sequence shown here is derived from an EMBL/GenBank/DDBJ whole genome shotgun (WGS) entry which is preliminary data.</text>
</comment>
<keyword evidence="3" id="KW-1185">Reference proteome</keyword>
<protein>
    <recommendedName>
        <fullName evidence="4">Secreted protein</fullName>
    </recommendedName>
</protein>
<organism evidence="2 3">
    <name type="scientific">Araneus ventricosus</name>
    <name type="common">Orbweaver spider</name>
    <name type="synonym">Epeira ventricosa</name>
    <dbReference type="NCBI Taxonomy" id="182803"/>
    <lineage>
        <taxon>Eukaryota</taxon>
        <taxon>Metazoa</taxon>
        <taxon>Ecdysozoa</taxon>
        <taxon>Arthropoda</taxon>
        <taxon>Chelicerata</taxon>
        <taxon>Arachnida</taxon>
        <taxon>Araneae</taxon>
        <taxon>Araneomorphae</taxon>
        <taxon>Entelegynae</taxon>
        <taxon>Araneoidea</taxon>
        <taxon>Araneidae</taxon>
        <taxon>Araneus</taxon>
    </lineage>
</organism>
<gene>
    <name evidence="2" type="ORF">AVEN_87154_1</name>
</gene>
<accession>A0A4Y2GXU9</accession>
<sequence>MFHFDFARGSKIMIPLLGFCVVLKRVKAVEDGEDLVSCTSNHSWEQKQRIVLMLGSNILKYLKLAFEVGRRTHIRIGIRGTETG</sequence>
<name>A0A4Y2GXU9_ARAVE</name>
<dbReference type="Proteomes" id="UP000499080">
    <property type="component" value="Unassembled WGS sequence"/>
</dbReference>
<evidence type="ECO:0008006" key="4">
    <source>
        <dbReference type="Google" id="ProtNLM"/>
    </source>
</evidence>
<keyword evidence="1" id="KW-0732">Signal</keyword>
<evidence type="ECO:0000313" key="3">
    <source>
        <dbReference type="Proteomes" id="UP000499080"/>
    </source>
</evidence>
<reference evidence="2 3" key="1">
    <citation type="journal article" date="2019" name="Sci. Rep.">
        <title>Orb-weaving spider Araneus ventricosus genome elucidates the spidroin gene catalogue.</title>
        <authorList>
            <person name="Kono N."/>
            <person name="Nakamura H."/>
            <person name="Ohtoshi R."/>
            <person name="Moran D.A.P."/>
            <person name="Shinohara A."/>
            <person name="Yoshida Y."/>
            <person name="Fujiwara M."/>
            <person name="Mori M."/>
            <person name="Tomita M."/>
            <person name="Arakawa K."/>
        </authorList>
    </citation>
    <scope>NUCLEOTIDE SEQUENCE [LARGE SCALE GENOMIC DNA]</scope>
</reference>
<feature type="chain" id="PRO_5021469867" description="Secreted protein" evidence="1">
    <location>
        <begin position="29"/>
        <end position="84"/>
    </location>
</feature>
<proteinExistence type="predicted"/>
<dbReference type="AlphaFoldDB" id="A0A4Y2GXU9"/>
<feature type="signal peptide" evidence="1">
    <location>
        <begin position="1"/>
        <end position="28"/>
    </location>
</feature>
<dbReference type="EMBL" id="BGPR01001652">
    <property type="protein sequence ID" value="GBM58862.1"/>
    <property type="molecule type" value="Genomic_DNA"/>
</dbReference>